<evidence type="ECO:0000259" key="8">
    <source>
        <dbReference type="PROSITE" id="PS51383"/>
    </source>
</evidence>
<feature type="domain" description="YjeF C-terminal" evidence="8">
    <location>
        <begin position="5"/>
        <end position="287"/>
    </location>
</feature>
<keyword evidence="2 6" id="KW-0067">ATP-binding</keyword>
<dbReference type="GO" id="GO:0005524">
    <property type="term" value="F:ATP binding"/>
    <property type="evidence" value="ECO:0007669"/>
    <property type="project" value="UniProtKB-KW"/>
</dbReference>
<dbReference type="Pfam" id="PF01256">
    <property type="entry name" value="Carb_kinase"/>
    <property type="match status" value="1"/>
</dbReference>
<comment type="subunit">
    <text evidence="6">Homotetramer.</text>
</comment>
<dbReference type="AlphaFoldDB" id="A0A517R4B1"/>
<keyword evidence="5 6" id="KW-0456">Lyase</keyword>
<dbReference type="RefSeq" id="WP_145364784.1">
    <property type="nucleotide sequence ID" value="NZ_CP036268.1"/>
</dbReference>
<dbReference type="HAMAP" id="MF_01965">
    <property type="entry name" value="NADHX_dehydratase"/>
    <property type="match status" value="1"/>
</dbReference>
<dbReference type="GO" id="GO:0052855">
    <property type="term" value="F:ADP-dependent NAD(P)H-hydrate dehydratase activity"/>
    <property type="evidence" value="ECO:0007669"/>
    <property type="project" value="UniProtKB-UniRule"/>
</dbReference>
<evidence type="ECO:0000313" key="9">
    <source>
        <dbReference type="EMBL" id="QDT38701.1"/>
    </source>
</evidence>
<dbReference type="PROSITE" id="PS51383">
    <property type="entry name" value="YJEF_C_3"/>
    <property type="match status" value="1"/>
</dbReference>
<keyword evidence="10" id="KW-1185">Reference proteome</keyword>
<keyword evidence="4 6" id="KW-0520">NAD</keyword>
<feature type="binding site" evidence="6">
    <location>
        <position position="227"/>
    </location>
    <ligand>
        <name>AMP</name>
        <dbReference type="ChEBI" id="CHEBI:456215"/>
    </ligand>
</feature>
<name>A0A517R4B1_9PLAN</name>
<accession>A0A517R4B1</accession>
<evidence type="ECO:0000313" key="10">
    <source>
        <dbReference type="Proteomes" id="UP000317318"/>
    </source>
</evidence>
<dbReference type="GO" id="GO:0046496">
    <property type="term" value="P:nicotinamide nucleotide metabolic process"/>
    <property type="evidence" value="ECO:0007669"/>
    <property type="project" value="UniProtKB-UniRule"/>
</dbReference>
<evidence type="ECO:0000256" key="7">
    <source>
        <dbReference type="SAM" id="MobiDB-lite"/>
    </source>
</evidence>
<dbReference type="EC" id="4.2.1.136" evidence="6"/>
<dbReference type="CDD" id="cd01171">
    <property type="entry name" value="YXKO-related"/>
    <property type="match status" value="1"/>
</dbReference>
<evidence type="ECO:0000256" key="5">
    <source>
        <dbReference type="ARBA" id="ARBA00023239"/>
    </source>
</evidence>
<evidence type="ECO:0000256" key="2">
    <source>
        <dbReference type="ARBA" id="ARBA00022840"/>
    </source>
</evidence>
<dbReference type="PANTHER" id="PTHR12592:SF0">
    <property type="entry name" value="ATP-DEPENDENT (S)-NAD(P)H-HYDRATE DEHYDRATASE"/>
    <property type="match status" value="1"/>
</dbReference>
<feature type="binding site" evidence="6">
    <location>
        <position position="162"/>
    </location>
    <ligand>
        <name>(6S)-NADPHX</name>
        <dbReference type="ChEBI" id="CHEBI:64076"/>
    </ligand>
</feature>
<reference evidence="9 10" key="1">
    <citation type="submission" date="2019-02" db="EMBL/GenBank/DDBJ databases">
        <title>Deep-cultivation of Planctomycetes and their phenomic and genomic characterization uncovers novel biology.</title>
        <authorList>
            <person name="Wiegand S."/>
            <person name="Jogler M."/>
            <person name="Boedeker C."/>
            <person name="Pinto D."/>
            <person name="Vollmers J."/>
            <person name="Rivas-Marin E."/>
            <person name="Kohn T."/>
            <person name="Peeters S.H."/>
            <person name="Heuer A."/>
            <person name="Rast P."/>
            <person name="Oberbeckmann S."/>
            <person name="Bunk B."/>
            <person name="Jeske O."/>
            <person name="Meyerdierks A."/>
            <person name="Storesund J.E."/>
            <person name="Kallscheuer N."/>
            <person name="Luecker S."/>
            <person name="Lage O.M."/>
            <person name="Pohl T."/>
            <person name="Merkel B.J."/>
            <person name="Hornburger P."/>
            <person name="Mueller R.-W."/>
            <person name="Bruemmer F."/>
            <person name="Labrenz M."/>
            <person name="Spormann A.M."/>
            <person name="Op den Camp H."/>
            <person name="Overmann J."/>
            <person name="Amann R."/>
            <person name="Jetten M.S.M."/>
            <person name="Mascher T."/>
            <person name="Medema M.H."/>
            <person name="Devos D.P."/>
            <person name="Kaster A.-K."/>
            <person name="Ovreas L."/>
            <person name="Rohde M."/>
            <person name="Galperin M.Y."/>
            <person name="Jogler C."/>
        </authorList>
    </citation>
    <scope>NUCLEOTIDE SEQUENCE [LARGE SCALE GENOMIC DNA]</scope>
    <source>
        <strain evidence="9 10">Pan189</strain>
    </source>
</reference>
<evidence type="ECO:0000256" key="1">
    <source>
        <dbReference type="ARBA" id="ARBA00022741"/>
    </source>
</evidence>
<keyword evidence="3 6" id="KW-0521">NADP</keyword>
<feature type="binding site" evidence="6">
    <location>
        <position position="228"/>
    </location>
    <ligand>
        <name>(6S)-NADPHX</name>
        <dbReference type="ChEBI" id="CHEBI:64076"/>
    </ligand>
</feature>
<dbReference type="Gene3D" id="3.40.1190.20">
    <property type="match status" value="1"/>
</dbReference>
<dbReference type="NCBIfam" id="TIGR00196">
    <property type="entry name" value="yjeF_cterm"/>
    <property type="match status" value="1"/>
</dbReference>
<feature type="binding site" evidence="6">
    <location>
        <begin position="199"/>
        <end position="203"/>
    </location>
    <ligand>
        <name>AMP</name>
        <dbReference type="ChEBI" id="CHEBI:456215"/>
    </ligand>
</feature>
<dbReference type="SUPFAM" id="SSF53613">
    <property type="entry name" value="Ribokinase-like"/>
    <property type="match status" value="1"/>
</dbReference>
<comment type="catalytic activity">
    <reaction evidence="6">
        <text>(6S)-NADPHX + ADP = AMP + phosphate + NADPH + H(+)</text>
        <dbReference type="Rhea" id="RHEA:32235"/>
        <dbReference type="ChEBI" id="CHEBI:15378"/>
        <dbReference type="ChEBI" id="CHEBI:43474"/>
        <dbReference type="ChEBI" id="CHEBI:57783"/>
        <dbReference type="ChEBI" id="CHEBI:64076"/>
        <dbReference type="ChEBI" id="CHEBI:456215"/>
        <dbReference type="ChEBI" id="CHEBI:456216"/>
        <dbReference type="EC" id="4.2.1.136"/>
    </reaction>
</comment>
<evidence type="ECO:0000256" key="6">
    <source>
        <dbReference type="HAMAP-Rule" id="MF_01965"/>
    </source>
</evidence>
<dbReference type="OrthoDB" id="9806925at2"/>
<organism evidence="9 10">
    <name type="scientific">Stratiformator vulcanicus</name>
    <dbReference type="NCBI Taxonomy" id="2527980"/>
    <lineage>
        <taxon>Bacteria</taxon>
        <taxon>Pseudomonadati</taxon>
        <taxon>Planctomycetota</taxon>
        <taxon>Planctomycetia</taxon>
        <taxon>Planctomycetales</taxon>
        <taxon>Planctomycetaceae</taxon>
        <taxon>Stratiformator</taxon>
    </lineage>
</organism>
<protein>
    <recommendedName>
        <fullName evidence="6">ADP-dependent (S)-NAD(P)H-hydrate dehydratase</fullName>
        <ecNumber evidence="6">4.2.1.136</ecNumber>
    </recommendedName>
    <alternativeName>
        <fullName evidence="6">ADP-dependent NAD(P)HX dehydratase</fullName>
    </alternativeName>
</protein>
<evidence type="ECO:0000256" key="4">
    <source>
        <dbReference type="ARBA" id="ARBA00023027"/>
    </source>
</evidence>
<dbReference type="GO" id="GO:0110051">
    <property type="term" value="P:metabolite repair"/>
    <property type="evidence" value="ECO:0007669"/>
    <property type="project" value="TreeGrafter"/>
</dbReference>
<feature type="region of interest" description="Disordered" evidence="7">
    <location>
        <begin position="1"/>
        <end position="24"/>
    </location>
</feature>
<feature type="compositionally biased region" description="Basic and acidic residues" evidence="7">
    <location>
        <begin position="1"/>
        <end position="20"/>
    </location>
</feature>
<proteinExistence type="inferred from homology"/>
<comment type="function">
    <text evidence="6">Catalyzes the dehydration of the S-form of NAD(P)HX at the expense of ADP, which is converted to AMP. Together with NAD(P)HX epimerase, which catalyzes the epimerization of the S- and R-forms, the enzyme allows the repair of both epimers of NAD(P)HX, a damaged form of NAD(P)H that is a result of enzymatic or heat-dependent hydration.</text>
</comment>
<comment type="catalytic activity">
    <reaction evidence="6">
        <text>(6S)-NADHX + ADP = AMP + phosphate + NADH + H(+)</text>
        <dbReference type="Rhea" id="RHEA:32223"/>
        <dbReference type="ChEBI" id="CHEBI:15378"/>
        <dbReference type="ChEBI" id="CHEBI:43474"/>
        <dbReference type="ChEBI" id="CHEBI:57945"/>
        <dbReference type="ChEBI" id="CHEBI:64074"/>
        <dbReference type="ChEBI" id="CHEBI:456215"/>
        <dbReference type="ChEBI" id="CHEBI:456216"/>
        <dbReference type="EC" id="4.2.1.136"/>
    </reaction>
</comment>
<dbReference type="InterPro" id="IPR000631">
    <property type="entry name" value="CARKD"/>
</dbReference>
<feature type="binding site" evidence="6">
    <location>
        <position position="111"/>
    </location>
    <ligand>
        <name>(6S)-NADPHX</name>
        <dbReference type="ChEBI" id="CHEBI:64076"/>
    </ligand>
</feature>
<dbReference type="PROSITE" id="PS01050">
    <property type="entry name" value="YJEF_C_2"/>
    <property type="match status" value="1"/>
</dbReference>
<comment type="cofactor">
    <cofactor evidence="6">
        <name>Mg(2+)</name>
        <dbReference type="ChEBI" id="CHEBI:18420"/>
    </cofactor>
</comment>
<dbReference type="Proteomes" id="UP000317318">
    <property type="component" value="Chromosome"/>
</dbReference>
<comment type="similarity">
    <text evidence="6">Belongs to the NnrD/CARKD family.</text>
</comment>
<dbReference type="PANTHER" id="PTHR12592">
    <property type="entry name" value="ATP-DEPENDENT (S)-NAD(P)H-HYDRATE DEHYDRATASE FAMILY MEMBER"/>
    <property type="match status" value="1"/>
</dbReference>
<dbReference type="InterPro" id="IPR017953">
    <property type="entry name" value="Carbohydrate_kinase_pred_CS"/>
</dbReference>
<evidence type="ECO:0000256" key="3">
    <source>
        <dbReference type="ARBA" id="ARBA00022857"/>
    </source>
</evidence>
<dbReference type="KEGG" id="svp:Pan189_30970"/>
<dbReference type="InterPro" id="IPR029056">
    <property type="entry name" value="Ribokinase-like"/>
</dbReference>
<dbReference type="EMBL" id="CP036268">
    <property type="protein sequence ID" value="QDT38701.1"/>
    <property type="molecule type" value="Genomic_DNA"/>
</dbReference>
<feature type="binding site" evidence="6">
    <location>
        <position position="40"/>
    </location>
    <ligand>
        <name>(6S)-NADPHX</name>
        <dbReference type="ChEBI" id="CHEBI:64076"/>
    </ligand>
</feature>
<keyword evidence="1 6" id="KW-0547">Nucleotide-binding</keyword>
<gene>
    <name evidence="6" type="primary">nnrD</name>
    <name evidence="9" type="ORF">Pan189_30970</name>
</gene>
<sequence length="292" mass="29740">MPDVRRIDQPPEPPDRESGGHKGTFGRVVVVAGSRGMSGAAALCGLGALRGGAGLVFVAIPDRIVETVASVEPALLTVPIPDDATGRFTASSLRPALDAISKADAVVLGPGIGQIDESRQFVRSVLDAFEGPLVLDADGLNAVASSGPPFDFGPGPRILTPHPGEFSRLTGRSIHDVQASRETSAIEFAKQTGAVVVLKGAGTVVTDGEQLFVNSTGNSGMGTGGTGDVLAGLLAALLGQGMSHFDAACFGAHLHGLAGDLSAAELTEPGMIATDLAWFLTRAWEVVLGEEG</sequence>
<dbReference type="GO" id="GO:0052856">
    <property type="term" value="F:NAD(P)HX epimerase activity"/>
    <property type="evidence" value="ECO:0007669"/>
    <property type="project" value="TreeGrafter"/>
</dbReference>